<dbReference type="STRING" id="2903.A0A0D3JIH2"/>
<reference evidence="2" key="1">
    <citation type="journal article" date="2013" name="Nature">
        <title>Pan genome of the phytoplankton Emiliania underpins its global distribution.</title>
        <authorList>
            <person name="Read B.A."/>
            <person name="Kegel J."/>
            <person name="Klute M.J."/>
            <person name="Kuo A."/>
            <person name="Lefebvre S.C."/>
            <person name="Maumus F."/>
            <person name="Mayer C."/>
            <person name="Miller J."/>
            <person name="Monier A."/>
            <person name="Salamov A."/>
            <person name="Young J."/>
            <person name="Aguilar M."/>
            <person name="Claverie J.M."/>
            <person name="Frickenhaus S."/>
            <person name="Gonzalez K."/>
            <person name="Herman E.K."/>
            <person name="Lin Y.C."/>
            <person name="Napier J."/>
            <person name="Ogata H."/>
            <person name="Sarno A.F."/>
            <person name="Shmutz J."/>
            <person name="Schroeder D."/>
            <person name="de Vargas C."/>
            <person name="Verret F."/>
            <person name="von Dassow P."/>
            <person name="Valentin K."/>
            <person name="Van de Peer Y."/>
            <person name="Wheeler G."/>
            <person name="Dacks J.B."/>
            <person name="Delwiche C.F."/>
            <person name="Dyhrman S.T."/>
            <person name="Glockner G."/>
            <person name="John U."/>
            <person name="Richards T."/>
            <person name="Worden A.Z."/>
            <person name="Zhang X."/>
            <person name="Grigoriev I.V."/>
            <person name="Allen A.E."/>
            <person name="Bidle K."/>
            <person name="Borodovsky M."/>
            <person name="Bowler C."/>
            <person name="Brownlee C."/>
            <person name="Cock J.M."/>
            <person name="Elias M."/>
            <person name="Gladyshev V.N."/>
            <person name="Groth M."/>
            <person name="Guda C."/>
            <person name="Hadaegh A."/>
            <person name="Iglesias-Rodriguez M.D."/>
            <person name="Jenkins J."/>
            <person name="Jones B.M."/>
            <person name="Lawson T."/>
            <person name="Leese F."/>
            <person name="Lindquist E."/>
            <person name="Lobanov A."/>
            <person name="Lomsadze A."/>
            <person name="Malik S.B."/>
            <person name="Marsh M.E."/>
            <person name="Mackinder L."/>
            <person name="Mock T."/>
            <person name="Mueller-Roeber B."/>
            <person name="Pagarete A."/>
            <person name="Parker M."/>
            <person name="Probert I."/>
            <person name="Quesneville H."/>
            <person name="Raines C."/>
            <person name="Rensing S.A."/>
            <person name="Riano-Pachon D.M."/>
            <person name="Richier S."/>
            <person name="Rokitta S."/>
            <person name="Shiraiwa Y."/>
            <person name="Soanes D.M."/>
            <person name="van der Giezen M."/>
            <person name="Wahlund T.M."/>
            <person name="Williams B."/>
            <person name="Wilson W."/>
            <person name="Wolfe G."/>
            <person name="Wurch L.L."/>
        </authorList>
    </citation>
    <scope>NUCLEOTIDE SEQUENCE</scope>
</reference>
<name>A0A0D3JIH2_EMIH1</name>
<evidence type="ECO:0000313" key="2">
    <source>
        <dbReference type="Proteomes" id="UP000013827"/>
    </source>
</evidence>
<dbReference type="Gene3D" id="2.160.20.80">
    <property type="entry name" value="E3 ubiquitin-protein ligase SopA"/>
    <property type="match status" value="2"/>
</dbReference>
<reference evidence="1" key="2">
    <citation type="submission" date="2024-10" db="UniProtKB">
        <authorList>
            <consortium name="EnsemblProtists"/>
        </authorList>
    </citation>
    <scope>IDENTIFICATION</scope>
</reference>
<dbReference type="EnsemblProtists" id="EOD23296">
    <property type="protein sequence ID" value="EOD23296"/>
    <property type="gene ID" value="EMIHUDRAFT_74490"/>
</dbReference>
<dbReference type="PANTHER" id="PTHR14136">
    <property type="entry name" value="BTB_POZ DOMAIN-CONTAINING PROTEIN KCTD9"/>
    <property type="match status" value="1"/>
</dbReference>
<dbReference type="Proteomes" id="UP000013827">
    <property type="component" value="Unassembled WGS sequence"/>
</dbReference>
<keyword evidence="2" id="KW-1185">Reference proteome</keyword>
<dbReference type="InterPro" id="IPR001646">
    <property type="entry name" value="5peptide_repeat"/>
</dbReference>
<dbReference type="KEGG" id="ehx:EMIHUDRAFT_74493"/>
<dbReference type="HOGENOM" id="CLU_113170_0_0_1"/>
<dbReference type="KEGG" id="ehx:EMIHUDRAFT_74490"/>
<dbReference type="EnsemblProtists" id="EOD23307">
    <property type="protein sequence ID" value="EOD23307"/>
    <property type="gene ID" value="EMIHUDRAFT_74493"/>
</dbReference>
<dbReference type="AlphaFoldDB" id="A0A0D3JIH2"/>
<dbReference type="SUPFAM" id="SSF141571">
    <property type="entry name" value="Pentapeptide repeat-like"/>
    <property type="match status" value="2"/>
</dbReference>
<sequence>MRRADLSSVDLSMALLLKADLRECLFQHATCLAARFDGAWAQGADFGWADLRNSSFRGASLAESSFGAAELARADFRPQRLFTPAAVNRRVQAREGRLPRRRPERVDAVRFDNAKLSEAIMTNGRFPAASFVDADLRGVAIDDVYLHAADLRRAAFSGSGILFATGVPPASLTDTVLTSADLSFATLDGAKLQGASFRYSDVTGCDFTGADIGGADFTGARGLHPSMFLRATGTPVPPDCCGRRAPV</sequence>
<dbReference type="InterPro" id="IPR051082">
    <property type="entry name" value="Pentapeptide-BTB/POZ_domain"/>
</dbReference>
<evidence type="ECO:0008006" key="3">
    <source>
        <dbReference type="Google" id="ProtNLM"/>
    </source>
</evidence>
<dbReference type="Pfam" id="PF00805">
    <property type="entry name" value="Pentapeptide"/>
    <property type="match status" value="4"/>
</dbReference>
<proteinExistence type="predicted"/>
<accession>A0A0D3JIH2</accession>
<organism evidence="1 2">
    <name type="scientific">Emiliania huxleyi (strain CCMP1516)</name>
    <dbReference type="NCBI Taxonomy" id="280463"/>
    <lineage>
        <taxon>Eukaryota</taxon>
        <taxon>Haptista</taxon>
        <taxon>Haptophyta</taxon>
        <taxon>Prymnesiophyceae</taxon>
        <taxon>Isochrysidales</taxon>
        <taxon>Noelaerhabdaceae</taxon>
        <taxon>Emiliania</taxon>
    </lineage>
</organism>
<dbReference type="PANTHER" id="PTHR14136:SF17">
    <property type="entry name" value="BTB_POZ DOMAIN-CONTAINING PROTEIN KCTD9"/>
    <property type="match status" value="1"/>
</dbReference>
<accession>A0A0D3JIG1</accession>
<evidence type="ECO:0000313" key="1">
    <source>
        <dbReference type="EnsemblProtists" id="EOD23307"/>
    </source>
</evidence>
<dbReference type="PaxDb" id="2903-EOD23296"/>
<protein>
    <recommendedName>
        <fullName evidence="3">Pentapeptide repeat-containing protein</fullName>
    </recommendedName>
</protein>
<dbReference type="PaxDb" id="2903-EOD23307"/>